<keyword evidence="3" id="KW-0731">Sigma factor</keyword>
<dbReference type="NCBIfam" id="TIGR02937">
    <property type="entry name" value="sigma70-ECF"/>
    <property type="match status" value="1"/>
</dbReference>
<dbReference type="PANTHER" id="PTHR43133">
    <property type="entry name" value="RNA POLYMERASE ECF-TYPE SIGMA FACTO"/>
    <property type="match status" value="1"/>
</dbReference>
<dbReference type="InterPro" id="IPR013325">
    <property type="entry name" value="RNA_pol_sigma_r2"/>
</dbReference>
<evidence type="ECO:0000256" key="4">
    <source>
        <dbReference type="ARBA" id="ARBA00023125"/>
    </source>
</evidence>
<feature type="domain" description="RNA polymerase sigma-70 region 2" evidence="6">
    <location>
        <begin position="16"/>
        <end position="81"/>
    </location>
</feature>
<dbReference type="NCBIfam" id="TIGR02983">
    <property type="entry name" value="SigE-fam_strep"/>
    <property type="match status" value="1"/>
</dbReference>
<evidence type="ECO:0000256" key="1">
    <source>
        <dbReference type="ARBA" id="ARBA00010641"/>
    </source>
</evidence>
<evidence type="ECO:0000313" key="9">
    <source>
        <dbReference type="Proteomes" id="UP001500571"/>
    </source>
</evidence>
<sequence>MKRNHTDPSGGFADFVRATGTQLHRAALLLTGDHHLAEDLTQATYAKVFASWRRVNATDNPLAYARTTLLNTFLSHRRLRRNSEQPFDLTVGPELEAPGLDHATRLDVLAALAVLPALDRTVVVLRYWEDRSVADTAIDLGMTEAAVRTRARRALQRLRPLLDHTDLSERTLS</sequence>
<comment type="similarity">
    <text evidence="1">Belongs to the sigma-70 factor family. ECF subfamily.</text>
</comment>
<dbReference type="Pfam" id="PF08281">
    <property type="entry name" value="Sigma70_r4_2"/>
    <property type="match status" value="1"/>
</dbReference>
<dbReference type="SUPFAM" id="SSF88659">
    <property type="entry name" value="Sigma3 and sigma4 domains of RNA polymerase sigma factors"/>
    <property type="match status" value="1"/>
</dbReference>
<dbReference type="InterPro" id="IPR013249">
    <property type="entry name" value="RNA_pol_sigma70_r4_t2"/>
</dbReference>
<dbReference type="Gene3D" id="1.10.10.10">
    <property type="entry name" value="Winged helix-like DNA-binding domain superfamily/Winged helix DNA-binding domain"/>
    <property type="match status" value="1"/>
</dbReference>
<dbReference type="Gene3D" id="1.10.1740.10">
    <property type="match status" value="1"/>
</dbReference>
<proteinExistence type="inferred from homology"/>
<keyword evidence="2" id="KW-0805">Transcription regulation</keyword>
<dbReference type="PANTHER" id="PTHR43133:SF50">
    <property type="entry name" value="ECF RNA POLYMERASE SIGMA FACTOR SIGM"/>
    <property type="match status" value="1"/>
</dbReference>
<accession>A0ABN2QWP7</accession>
<keyword evidence="9" id="KW-1185">Reference proteome</keyword>
<evidence type="ECO:0000256" key="2">
    <source>
        <dbReference type="ARBA" id="ARBA00023015"/>
    </source>
</evidence>
<evidence type="ECO:0000259" key="6">
    <source>
        <dbReference type="Pfam" id="PF04542"/>
    </source>
</evidence>
<dbReference type="InterPro" id="IPR039425">
    <property type="entry name" value="RNA_pol_sigma-70-like"/>
</dbReference>
<dbReference type="RefSeq" id="WP_344044530.1">
    <property type="nucleotide sequence ID" value="NZ_BAAAPB010000002.1"/>
</dbReference>
<evidence type="ECO:0000313" key="8">
    <source>
        <dbReference type="EMBL" id="GAA1959332.1"/>
    </source>
</evidence>
<dbReference type="InterPro" id="IPR036388">
    <property type="entry name" value="WH-like_DNA-bd_sf"/>
</dbReference>
<dbReference type="Proteomes" id="UP001500571">
    <property type="component" value="Unassembled WGS sequence"/>
</dbReference>
<keyword evidence="4" id="KW-0238">DNA-binding</keyword>
<name>A0ABN2QWP7_9ACTN</name>
<organism evidence="8 9">
    <name type="scientific">Nocardioides panacihumi</name>
    <dbReference type="NCBI Taxonomy" id="400774"/>
    <lineage>
        <taxon>Bacteria</taxon>
        <taxon>Bacillati</taxon>
        <taxon>Actinomycetota</taxon>
        <taxon>Actinomycetes</taxon>
        <taxon>Propionibacteriales</taxon>
        <taxon>Nocardioidaceae</taxon>
        <taxon>Nocardioides</taxon>
    </lineage>
</organism>
<gene>
    <name evidence="8" type="ORF">GCM10009798_18610</name>
</gene>
<protein>
    <submittedName>
        <fullName evidence="8">SigE family RNA polymerase sigma factor</fullName>
    </submittedName>
</protein>
<dbReference type="InterPro" id="IPR014284">
    <property type="entry name" value="RNA_pol_sigma-70_dom"/>
</dbReference>
<evidence type="ECO:0000259" key="7">
    <source>
        <dbReference type="Pfam" id="PF08281"/>
    </source>
</evidence>
<evidence type="ECO:0000256" key="3">
    <source>
        <dbReference type="ARBA" id="ARBA00023082"/>
    </source>
</evidence>
<dbReference type="InterPro" id="IPR013324">
    <property type="entry name" value="RNA_pol_sigma_r3/r4-like"/>
</dbReference>
<reference evidence="8 9" key="1">
    <citation type="journal article" date="2019" name="Int. J. Syst. Evol. Microbiol.">
        <title>The Global Catalogue of Microorganisms (GCM) 10K type strain sequencing project: providing services to taxonomists for standard genome sequencing and annotation.</title>
        <authorList>
            <consortium name="The Broad Institute Genomics Platform"/>
            <consortium name="The Broad Institute Genome Sequencing Center for Infectious Disease"/>
            <person name="Wu L."/>
            <person name="Ma J."/>
        </authorList>
    </citation>
    <scope>NUCLEOTIDE SEQUENCE [LARGE SCALE GENOMIC DNA]</scope>
    <source>
        <strain evidence="8 9">JCM 15309</strain>
    </source>
</reference>
<evidence type="ECO:0000256" key="5">
    <source>
        <dbReference type="ARBA" id="ARBA00023163"/>
    </source>
</evidence>
<dbReference type="SUPFAM" id="SSF88946">
    <property type="entry name" value="Sigma2 domain of RNA polymerase sigma factors"/>
    <property type="match status" value="1"/>
</dbReference>
<keyword evidence="5" id="KW-0804">Transcription</keyword>
<feature type="domain" description="RNA polymerase sigma factor 70 region 4 type 2" evidence="7">
    <location>
        <begin position="106"/>
        <end position="158"/>
    </location>
</feature>
<dbReference type="EMBL" id="BAAAPB010000002">
    <property type="protein sequence ID" value="GAA1959332.1"/>
    <property type="molecule type" value="Genomic_DNA"/>
</dbReference>
<comment type="caution">
    <text evidence="8">The sequence shown here is derived from an EMBL/GenBank/DDBJ whole genome shotgun (WGS) entry which is preliminary data.</text>
</comment>
<dbReference type="Pfam" id="PF04542">
    <property type="entry name" value="Sigma70_r2"/>
    <property type="match status" value="1"/>
</dbReference>
<dbReference type="InterPro" id="IPR007627">
    <property type="entry name" value="RNA_pol_sigma70_r2"/>
</dbReference>
<dbReference type="InterPro" id="IPR014325">
    <property type="entry name" value="RNA_pol_sigma-E_actinobac"/>
</dbReference>